<evidence type="ECO:0000256" key="5">
    <source>
        <dbReference type="SAM" id="Phobius"/>
    </source>
</evidence>
<evidence type="ECO:0000256" key="3">
    <source>
        <dbReference type="ARBA" id="ARBA00022989"/>
    </source>
</evidence>
<evidence type="ECO:0000256" key="2">
    <source>
        <dbReference type="ARBA" id="ARBA00022692"/>
    </source>
</evidence>
<dbReference type="GO" id="GO:0008168">
    <property type="term" value="F:methyltransferase activity"/>
    <property type="evidence" value="ECO:0007669"/>
    <property type="project" value="UniProtKB-KW"/>
</dbReference>
<dbReference type="Pfam" id="PF04191">
    <property type="entry name" value="PEMT"/>
    <property type="match status" value="1"/>
</dbReference>
<gene>
    <name evidence="6" type="ORF">TL10_24250</name>
</gene>
<dbReference type="EMBL" id="JXST01000043">
    <property type="protein sequence ID" value="KIU14490.1"/>
    <property type="molecule type" value="Genomic_DNA"/>
</dbReference>
<evidence type="ECO:0000313" key="6">
    <source>
        <dbReference type="EMBL" id="KIU14490.1"/>
    </source>
</evidence>
<dbReference type="InterPro" id="IPR052527">
    <property type="entry name" value="Metal_cation-efflux_comp"/>
</dbReference>
<keyword evidence="6" id="KW-0808">Transferase</keyword>
<dbReference type="GO" id="GO:0032259">
    <property type="term" value="P:methylation"/>
    <property type="evidence" value="ECO:0007669"/>
    <property type="project" value="UniProtKB-KW"/>
</dbReference>
<feature type="transmembrane region" description="Helical" evidence="5">
    <location>
        <begin position="43"/>
        <end position="67"/>
    </location>
</feature>
<organism evidence="6 7">
    <name type="scientific">Mycolicibacterium llatzerense</name>
    <dbReference type="NCBI Taxonomy" id="280871"/>
    <lineage>
        <taxon>Bacteria</taxon>
        <taxon>Bacillati</taxon>
        <taxon>Actinomycetota</taxon>
        <taxon>Actinomycetes</taxon>
        <taxon>Mycobacteriales</taxon>
        <taxon>Mycobacteriaceae</taxon>
        <taxon>Mycolicibacterium</taxon>
    </lineage>
</organism>
<dbReference type="PANTHER" id="PTHR43847:SF1">
    <property type="entry name" value="BLL3993 PROTEIN"/>
    <property type="match status" value="1"/>
</dbReference>
<feature type="transmembrane region" description="Helical" evidence="5">
    <location>
        <begin position="6"/>
        <end position="23"/>
    </location>
</feature>
<feature type="transmembrane region" description="Helical" evidence="5">
    <location>
        <begin position="79"/>
        <end position="99"/>
    </location>
</feature>
<keyword evidence="4 5" id="KW-0472">Membrane</keyword>
<dbReference type="InterPro" id="IPR007318">
    <property type="entry name" value="Phopholipid_MeTrfase"/>
</dbReference>
<evidence type="ECO:0000256" key="4">
    <source>
        <dbReference type="ARBA" id="ARBA00023136"/>
    </source>
</evidence>
<name>A0A0D1L0A6_9MYCO</name>
<proteinExistence type="predicted"/>
<dbReference type="PATRIC" id="fig|280871.6.peg.5022"/>
<accession>A0A0D1L0A6</accession>
<comment type="subcellular location">
    <subcellularLocation>
        <location evidence="1">Endomembrane system</location>
        <topology evidence="1">Multi-pass membrane protein</topology>
    </subcellularLocation>
</comment>
<keyword evidence="6" id="KW-0489">Methyltransferase</keyword>
<keyword evidence="2 5" id="KW-0812">Transmembrane</keyword>
<keyword evidence="7" id="KW-1185">Reference proteome</keyword>
<dbReference type="Gene3D" id="1.20.120.1630">
    <property type="match status" value="1"/>
</dbReference>
<dbReference type="PANTHER" id="PTHR43847">
    <property type="entry name" value="BLL3993 PROTEIN"/>
    <property type="match status" value="1"/>
</dbReference>
<protein>
    <submittedName>
        <fullName evidence="6">Isoprenylcysteine carboxyl methyltransferase</fullName>
    </submittedName>
</protein>
<dbReference type="RefSeq" id="WP_043987681.1">
    <property type="nucleotide sequence ID" value="NZ_JXST01000043.1"/>
</dbReference>
<dbReference type="STRING" id="280871.TL10_24250"/>
<sequence length="208" mass="22128">MTVAALTGYLIFGLLGFGWRSWLQYRRTGSTGFRGISGAPGSLEWFAGAGFIVAILAGLAAPLLQLLGVLSPVALLQAWWIQASGTALAVVGIGATVYAQRDMGKSWRIGVDPGETTPLVRHGMFNLVRNPIFAAMLTFAAGITLMAPSALAFAAFAVLAVTIELQVRVVEEPYLMATHGKAYRDYCKAVGRFVPHIGRTQLSESGIV</sequence>
<evidence type="ECO:0000256" key="1">
    <source>
        <dbReference type="ARBA" id="ARBA00004127"/>
    </source>
</evidence>
<keyword evidence="3 5" id="KW-1133">Transmembrane helix</keyword>
<dbReference type="OrthoDB" id="941586at2"/>
<dbReference type="GO" id="GO:0012505">
    <property type="term" value="C:endomembrane system"/>
    <property type="evidence" value="ECO:0007669"/>
    <property type="project" value="UniProtKB-SubCell"/>
</dbReference>
<reference evidence="6 7" key="1">
    <citation type="submission" date="2015-01" db="EMBL/GenBank/DDBJ databases">
        <title>Genome sequence of Mycobacterium llatzerense and Mycobacterium immunogenum recovered from brain abscess.</title>
        <authorList>
            <person name="Greninger A.L."/>
            <person name="Langelier C."/>
            <person name="Cunningham G."/>
            <person name="Chiu C.Y."/>
            <person name="Miller S."/>
        </authorList>
    </citation>
    <scope>NUCLEOTIDE SEQUENCE [LARGE SCALE GENOMIC DNA]</scope>
    <source>
        <strain evidence="6 7">CLUC14</strain>
    </source>
</reference>
<feature type="transmembrane region" description="Helical" evidence="5">
    <location>
        <begin position="132"/>
        <end position="161"/>
    </location>
</feature>
<dbReference type="AlphaFoldDB" id="A0A0D1L0A6"/>
<evidence type="ECO:0000313" key="7">
    <source>
        <dbReference type="Proteomes" id="UP000032221"/>
    </source>
</evidence>
<comment type="caution">
    <text evidence="6">The sequence shown here is derived from an EMBL/GenBank/DDBJ whole genome shotgun (WGS) entry which is preliminary data.</text>
</comment>
<dbReference type="Proteomes" id="UP000032221">
    <property type="component" value="Unassembled WGS sequence"/>
</dbReference>